<evidence type="ECO:0000256" key="1">
    <source>
        <dbReference type="SAM" id="SignalP"/>
    </source>
</evidence>
<accession>A0A833WV60</accession>
<feature type="signal peptide" evidence="1">
    <location>
        <begin position="1"/>
        <end position="18"/>
    </location>
</feature>
<dbReference type="EMBL" id="WSZM01000190">
    <property type="protein sequence ID" value="KAF4038721.1"/>
    <property type="molecule type" value="Genomic_DNA"/>
</dbReference>
<evidence type="ECO:0008006" key="5">
    <source>
        <dbReference type="Google" id="ProtNLM"/>
    </source>
</evidence>
<gene>
    <name evidence="3" type="ORF">GN244_ATG08461</name>
    <name evidence="2" type="ORF">GN244_ATG09251</name>
</gene>
<evidence type="ECO:0000313" key="4">
    <source>
        <dbReference type="Proteomes" id="UP000602510"/>
    </source>
</evidence>
<dbReference type="AlphaFoldDB" id="A0A833WV60"/>
<sequence>MQMVLLIAFIAFVSSCAATSKNLNFDRIGVAKTNPDADRVLAAEQKILHRSLRWHEPGKVAGFKDEERGAIDKVEDVASKVSGIVVKAAKTPSKLSALIVKNI</sequence>
<comment type="caution">
    <text evidence="2">The sequence shown here is derived from an EMBL/GenBank/DDBJ whole genome shotgun (WGS) entry which is preliminary data.</text>
</comment>
<feature type="chain" id="PRO_5036417888" description="Secreted RxLR effector peptide protein" evidence="1">
    <location>
        <begin position="19"/>
        <end position="103"/>
    </location>
</feature>
<name>A0A833WV60_PHYIN</name>
<keyword evidence="4" id="KW-1185">Reference proteome</keyword>
<protein>
    <recommendedName>
        <fullName evidence="5">Secreted RxLR effector peptide protein</fullName>
    </recommendedName>
</protein>
<dbReference type="EMBL" id="WSZM01000176">
    <property type="protein sequence ID" value="KAF4039328.1"/>
    <property type="molecule type" value="Genomic_DNA"/>
</dbReference>
<organism evidence="2 4">
    <name type="scientific">Phytophthora infestans</name>
    <name type="common">Potato late blight agent</name>
    <name type="synonym">Botrytis infestans</name>
    <dbReference type="NCBI Taxonomy" id="4787"/>
    <lineage>
        <taxon>Eukaryota</taxon>
        <taxon>Sar</taxon>
        <taxon>Stramenopiles</taxon>
        <taxon>Oomycota</taxon>
        <taxon>Peronosporomycetes</taxon>
        <taxon>Peronosporales</taxon>
        <taxon>Peronosporaceae</taxon>
        <taxon>Phytophthora</taxon>
    </lineage>
</organism>
<keyword evidence="1" id="KW-0732">Signal</keyword>
<evidence type="ECO:0000313" key="2">
    <source>
        <dbReference type="EMBL" id="KAF4038721.1"/>
    </source>
</evidence>
<proteinExistence type="predicted"/>
<dbReference type="Proteomes" id="UP000602510">
    <property type="component" value="Unassembled WGS sequence"/>
</dbReference>
<evidence type="ECO:0000313" key="3">
    <source>
        <dbReference type="EMBL" id="KAF4039328.1"/>
    </source>
</evidence>
<reference evidence="2" key="1">
    <citation type="submission" date="2020-04" db="EMBL/GenBank/DDBJ databases">
        <title>Hybrid Assembly of Korean Phytophthora infestans isolates.</title>
        <authorList>
            <person name="Prokchorchik M."/>
            <person name="Lee Y."/>
            <person name="Seo J."/>
            <person name="Cho J.-H."/>
            <person name="Park Y.-E."/>
            <person name="Jang D.-C."/>
            <person name="Im J.-S."/>
            <person name="Choi J.-G."/>
            <person name="Park H.-J."/>
            <person name="Lee G.-B."/>
            <person name="Lee Y.-G."/>
            <person name="Hong S.-Y."/>
            <person name="Cho K."/>
            <person name="Sohn K.H."/>
        </authorList>
    </citation>
    <scope>NUCLEOTIDE SEQUENCE</scope>
    <source>
        <strain evidence="2">KR_1_A1</strain>
    </source>
</reference>